<dbReference type="InterPro" id="IPR046335">
    <property type="entry name" value="LacI/GalR-like_sensor"/>
</dbReference>
<name>A0A2T0UZK6_9MICO</name>
<dbReference type="GO" id="GO:0003700">
    <property type="term" value="F:DNA-binding transcription factor activity"/>
    <property type="evidence" value="ECO:0007669"/>
    <property type="project" value="TreeGrafter"/>
</dbReference>
<protein>
    <submittedName>
        <fullName evidence="5">LacI family transcriptional regulator</fullName>
    </submittedName>
</protein>
<dbReference type="CDD" id="cd06279">
    <property type="entry name" value="PBP1_LacI-like"/>
    <property type="match status" value="1"/>
</dbReference>
<dbReference type="GO" id="GO:0000976">
    <property type="term" value="F:transcription cis-regulatory region binding"/>
    <property type="evidence" value="ECO:0007669"/>
    <property type="project" value="TreeGrafter"/>
</dbReference>
<evidence type="ECO:0000256" key="3">
    <source>
        <dbReference type="ARBA" id="ARBA00023163"/>
    </source>
</evidence>
<proteinExistence type="predicted"/>
<dbReference type="EMBL" id="PVTI01000002">
    <property type="protein sequence ID" value="PRY63341.1"/>
    <property type="molecule type" value="Genomic_DNA"/>
</dbReference>
<dbReference type="PANTHER" id="PTHR30146">
    <property type="entry name" value="LACI-RELATED TRANSCRIPTIONAL REPRESSOR"/>
    <property type="match status" value="1"/>
</dbReference>
<evidence type="ECO:0000313" key="5">
    <source>
        <dbReference type="EMBL" id="PRY63341.1"/>
    </source>
</evidence>
<dbReference type="InterPro" id="IPR028082">
    <property type="entry name" value="Peripla_BP_I"/>
</dbReference>
<dbReference type="PANTHER" id="PTHR30146:SF138">
    <property type="entry name" value="TRANSCRIPTIONAL REGULATORY PROTEIN"/>
    <property type="match status" value="1"/>
</dbReference>
<dbReference type="InterPro" id="IPR000843">
    <property type="entry name" value="HTH_LacI"/>
</dbReference>
<dbReference type="Pfam" id="PF13377">
    <property type="entry name" value="Peripla_BP_3"/>
    <property type="match status" value="1"/>
</dbReference>
<dbReference type="AlphaFoldDB" id="A0A2T0UZK6"/>
<keyword evidence="1" id="KW-0805">Transcription regulation</keyword>
<dbReference type="Proteomes" id="UP000237822">
    <property type="component" value="Unassembled WGS sequence"/>
</dbReference>
<dbReference type="SUPFAM" id="SSF53822">
    <property type="entry name" value="Periplasmic binding protein-like I"/>
    <property type="match status" value="1"/>
</dbReference>
<dbReference type="Pfam" id="PF00356">
    <property type="entry name" value="LacI"/>
    <property type="match status" value="1"/>
</dbReference>
<reference evidence="5 6" key="1">
    <citation type="submission" date="2018-03" db="EMBL/GenBank/DDBJ databases">
        <title>Genomic Encyclopedia of Archaeal and Bacterial Type Strains, Phase II (KMG-II): from individual species to whole genera.</title>
        <authorList>
            <person name="Goeker M."/>
        </authorList>
    </citation>
    <scope>NUCLEOTIDE SEQUENCE [LARGE SCALE GENOMIC DNA]</scope>
    <source>
        <strain evidence="5 6">ATCC BAA-1496</strain>
    </source>
</reference>
<dbReference type="InterPro" id="IPR010982">
    <property type="entry name" value="Lambda_DNA-bd_dom_sf"/>
</dbReference>
<evidence type="ECO:0000256" key="1">
    <source>
        <dbReference type="ARBA" id="ARBA00023015"/>
    </source>
</evidence>
<dbReference type="CDD" id="cd01392">
    <property type="entry name" value="HTH_LacI"/>
    <property type="match status" value="1"/>
</dbReference>
<dbReference type="Gene3D" id="3.40.50.2300">
    <property type="match status" value="2"/>
</dbReference>
<organism evidence="5 6">
    <name type="scientific">Knoellia remsis</name>
    <dbReference type="NCBI Taxonomy" id="407159"/>
    <lineage>
        <taxon>Bacteria</taxon>
        <taxon>Bacillati</taxon>
        <taxon>Actinomycetota</taxon>
        <taxon>Actinomycetes</taxon>
        <taxon>Micrococcales</taxon>
        <taxon>Intrasporangiaceae</taxon>
        <taxon>Knoellia</taxon>
    </lineage>
</organism>
<dbReference type="SUPFAM" id="SSF47413">
    <property type="entry name" value="lambda repressor-like DNA-binding domains"/>
    <property type="match status" value="1"/>
</dbReference>
<comment type="caution">
    <text evidence="5">The sequence shown here is derived from an EMBL/GenBank/DDBJ whole genome shotgun (WGS) entry which is preliminary data.</text>
</comment>
<dbReference type="SMART" id="SM00354">
    <property type="entry name" value="HTH_LACI"/>
    <property type="match status" value="1"/>
</dbReference>
<keyword evidence="3" id="KW-0804">Transcription</keyword>
<gene>
    <name evidence="5" type="ORF">BCF74_102174</name>
</gene>
<dbReference type="Gene3D" id="1.10.260.40">
    <property type="entry name" value="lambda repressor-like DNA-binding domains"/>
    <property type="match status" value="1"/>
</dbReference>
<evidence type="ECO:0000259" key="4">
    <source>
        <dbReference type="PROSITE" id="PS50932"/>
    </source>
</evidence>
<keyword evidence="2" id="KW-0238">DNA-binding</keyword>
<evidence type="ECO:0000256" key="2">
    <source>
        <dbReference type="ARBA" id="ARBA00023125"/>
    </source>
</evidence>
<sequence>MPADGPARRPVIPGAGRMPVPDLAVDRIASAPGAARFPESEEHVGRVTLQTVADKVGVSRMTVSNAFSRPDQLSAQLREKILAAADELGYTGPDPSARALARGATGSVGVLLSNSTATAFSDEVASAFFGAIAHTLNESGLALTLLSSEPSGEVVPARDVAMDGVIVYNCDPASGAREQVVRRGLPIVNVDQASEAGTPGVNVADREGARAAARHIVELGHTKVALVTKSGEPPYGIVDPGEADRHRASDGYASIERLAGWTEALEEAGVTPVVYRLPIDAMGGHGAILAEILEAAPDTTAVLAFSDVIAADIVLEAQDSGIDVPGRLSVVGFDDNPLALRLRPQLTTVRQDVSEKGRLAASMLVDAVRSRRAGGDASPAASVTLPTELVIRGSTGPPFEAPGA</sequence>
<dbReference type="PROSITE" id="PS50932">
    <property type="entry name" value="HTH_LACI_2"/>
    <property type="match status" value="1"/>
</dbReference>
<feature type="domain" description="HTH lacI-type" evidence="4">
    <location>
        <begin position="47"/>
        <end position="102"/>
    </location>
</feature>
<accession>A0A2T0UZK6</accession>
<keyword evidence="6" id="KW-1185">Reference proteome</keyword>
<evidence type="ECO:0000313" key="6">
    <source>
        <dbReference type="Proteomes" id="UP000237822"/>
    </source>
</evidence>